<name>A0A0F8D5J6_9EURY</name>
<feature type="region of interest" description="Disordered" evidence="1">
    <location>
        <begin position="1"/>
        <end position="65"/>
    </location>
</feature>
<comment type="caution">
    <text evidence="2">The sequence shown here is derived from an EMBL/GenBank/DDBJ whole genome shotgun (WGS) entry which is preliminary data.</text>
</comment>
<proteinExistence type="predicted"/>
<keyword evidence="3" id="KW-1185">Reference proteome</keyword>
<evidence type="ECO:0000313" key="3">
    <source>
        <dbReference type="Proteomes" id="UP000053331"/>
    </source>
</evidence>
<feature type="compositionally biased region" description="Low complexity" evidence="1">
    <location>
        <begin position="35"/>
        <end position="55"/>
    </location>
</feature>
<reference evidence="2 3" key="1">
    <citation type="journal article" date="2015" name="Genome Announc.">
        <title>Draft genome sequence of a Halorubrum H3 strain isolated from the burlinskoye salt lake (Altai Krai, Russia).</title>
        <authorList>
            <person name="Rozanov A.S."/>
            <person name="Bryanskaya A.V."/>
            <person name="Malup T.K."/>
            <person name="Kotenko A.V."/>
            <person name="Peltek S.E."/>
        </authorList>
    </citation>
    <scope>NUCLEOTIDE SEQUENCE [LARGE SCALE GENOMIC DNA]</scope>
    <source>
        <strain evidence="2 3">H3</strain>
    </source>
</reference>
<dbReference type="Proteomes" id="UP000053331">
    <property type="component" value="Unassembled WGS sequence"/>
</dbReference>
<dbReference type="EMBL" id="JNFH02000035">
    <property type="protein sequence ID" value="KKF39584.1"/>
    <property type="molecule type" value="Genomic_DNA"/>
</dbReference>
<organism evidence="2 3">
    <name type="scientific">Halorubrum saccharovorum</name>
    <dbReference type="NCBI Taxonomy" id="2248"/>
    <lineage>
        <taxon>Archaea</taxon>
        <taxon>Methanobacteriati</taxon>
        <taxon>Methanobacteriota</taxon>
        <taxon>Stenosarchaea group</taxon>
        <taxon>Halobacteria</taxon>
        <taxon>Halobacteriales</taxon>
        <taxon>Haloferacaceae</taxon>
        <taxon>Halorubrum</taxon>
    </lineage>
</organism>
<accession>A0A0F8D5J6</accession>
<dbReference type="AlphaFoldDB" id="A0A0F8D5J6"/>
<gene>
    <name evidence="2" type="ORF">FK85_27400</name>
</gene>
<feature type="compositionally biased region" description="Polar residues" evidence="1">
    <location>
        <begin position="1"/>
        <end position="10"/>
    </location>
</feature>
<evidence type="ECO:0000256" key="1">
    <source>
        <dbReference type="SAM" id="MobiDB-lite"/>
    </source>
</evidence>
<protein>
    <submittedName>
        <fullName evidence="2">Uncharacterized protein</fullName>
    </submittedName>
</protein>
<sequence>MLVVTASNSPRRPARISVLGTSSGTAQFERRPYRPRSLTSRTASSAPSRRVTSASKAPDDGVPDDVVRGLDAAGVERVRRVSGEWDLGACRGVHVSLAVRDVPVVRYLDAARLQLARDDLRGIRRVLDVDEGPEQVEGDCHSIGTTAKTGLNLSIGAVDAGFRGPRSTCQSIGAT</sequence>
<evidence type="ECO:0000313" key="2">
    <source>
        <dbReference type="EMBL" id="KKF39584.1"/>
    </source>
</evidence>